<feature type="domain" description="YhfM-like" evidence="1">
    <location>
        <begin position="2"/>
        <end position="76"/>
    </location>
</feature>
<evidence type="ECO:0000313" key="3">
    <source>
        <dbReference type="Proteomes" id="UP000683139"/>
    </source>
</evidence>
<proteinExistence type="predicted"/>
<dbReference type="EMBL" id="BOSE01000010">
    <property type="protein sequence ID" value="GIP18757.1"/>
    <property type="molecule type" value="Genomic_DNA"/>
</dbReference>
<dbReference type="RefSeq" id="WP_213519412.1">
    <property type="nucleotide sequence ID" value="NZ_BOSE01000010.1"/>
</dbReference>
<protein>
    <recommendedName>
        <fullName evidence="1">YhfM-like domain-containing protein</fullName>
    </recommendedName>
</protein>
<accession>A0A920CW07</accession>
<keyword evidence="3" id="KW-1185">Reference proteome</keyword>
<dbReference type="AlphaFoldDB" id="A0A920CW07"/>
<name>A0A920CW07_9BACL</name>
<comment type="caution">
    <text evidence="2">The sequence shown here is derived from an EMBL/GenBank/DDBJ whole genome shotgun (WGS) entry which is preliminary data.</text>
</comment>
<reference evidence="2" key="1">
    <citation type="submission" date="2021-03" db="EMBL/GenBank/DDBJ databases">
        <title>Antimicrobial resistance genes in bacteria isolated from Japanese honey, and their potential for conferring macrolide and lincosamide resistance in the American foulbrood pathogen Paenibacillus larvae.</title>
        <authorList>
            <person name="Okamoto M."/>
            <person name="Kumagai M."/>
            <person name="Kanamori H."/>
            <person name="Takamatsu D."/>
        </authorList>
    </citation>
    <scope>NUCLEOTIDE SEQUENCE</scope>
    <source>
        <strain evidence="2">J40TS1</strain>
    </source>
</reference>
<dbReference type="InterPro" id="IPR058780">
    <property type="entry name" value="YhfM-like_dom"/>
</dbReference>
<evidence type="ECO:0000259" key="1">
    <source>
        <dbReference type="Pfam" id="PF26353"/>
    </source>
</evidence>
<dbReference type="Proteomes" id="UP000683139">
    <property type="component" value="Unassembled WGS sequence"/>
</dbReference>
<gene>
    <name evidence="2" type="ORF">J40TS1_43990</name>
</gene>
<organism evidence="2 3">
    <name type="scientific">Paenibacillus montaniterrae</name>
    <dbReference type="NCBI Taxonomy" id="429341"/>
    <lineage>
        <taxon>Bacteria</taxon>
        <taxon>Bacillati</taxon>
        <taxon>Bacillota</taxon>
        <taxon>Bacilli</taxon>
        <taxon>Bacillales</taxon>
        <taxon>Paenibacillaceae</taxon>
        <taxon>Paenibacillus</taxon>
    </lineage>
</organism>
<evidence type="ECO:0000313" key="2">
    <source>
        <dbReference type="EMBL" id="GIP18757.1"/>
    </source>
</evidence>
<dbReference type="Pfam" id="PF26353">
    <property type="entry name" value="YhfM"/>
    <property type="match status" value="1"/>
</dbReference>
<sequence>MLQSILSSANKEGGIVNVSKPHYDLQIIDAQGVEQGYHLWVGKAGQQGMLMDVQNSHTVYTISEQLTETLMTLVEKLQNEQPL</sequence>